<feature type="region of interest" description="Disordered" evidence="1">
    <location>
        <begin position="453"/>
        <end position="480"/>
    </location>
</feature>
<accession>A0ABR2GS10</accession>
<proteinExistence type="predicted"/>
<sequence>MKIKSIFKQTPTLPKETDTINKSRPSECQIQTKYGYTYSDKELDEFSNSIISSNSPPAEKIKKYIKSNIEFLEIQSLNANFDLNQNTDSVKDQICQLFINFNELKRSYDKEIADSSTRINEFLLKEEKNFKQLLENHKIEQNKFDQKWSDPEFSNPVNKSSSNTIQFFDQEQIIHDNQVHPEPDTATDQFPEESAESSEDKISKQKEIEWKDLISSQKVQISKFNENKYKYLEFIKMENQKRLKSLTCSLNQVKAKGQFVAASKNFLNEIESQTASNTKQSMVSFDKAILNSQKVTNSVNLSQCKSQMAYQCFKGGKQASNSRQPATKTRIQQCKSQVAYLQSYSSTLNLEMSNVFRNNAAFGKSGSKAAAKQLGSSLPAGGQRQRVGQPLPLLRKSVFARQPAIRRPELAAPAGKRLSVFGPSKNNLSSAAVRKPSPLKSVSPLQVKKLGDLKEADQITTENNVSKGEESRQDKGQGKNEKVRWVEYDYQYHYNQKFRDNMFFIDYKKYKFSKKNPFTDNGKKKVVYIK</sequence>
<dbReference type="EMBL" id="JAPFFF010000066">
    <property type="protein sequence ID" value="KAK8836418.1"/>
    <property type="molecule type" value="Genomic_DNA"/>
</dbReference>
<feature type="region of interest" description="Disordered" evidence="1">
    <location>
        <begin position="1"/>
        <end position="24"/>
    </location>
</feature>
<feature type="region of interest" description="Disordered" evidence="1">
    <location>
        <begin position="179"/>
        <end position="203"/>
    </location>
</feature>
<keyword evidence="3" id="KW-1185">Reference proteome</keyword>
<comment type="caution">
    <text evidence="2">The sequence shown here is derived from an EMBL/GenBank/DDBJ whole genome shotgun (WGS) entry which is preliminary data.</text>
</comment>
<feature type="compositionally biased region" description="Basic and acidic residues" evidence="1">
    <location>
        <begin position="15"/>
        <end position="24"/>
    </location>
</feature>
<organism evidence="2 3">
    <name type="scientific">Tritrichomonas musculus</name>
    <dbReference type="NCBI Taxonomy" id="1915356"/>
    <lineage>
        <taxon>Eukaryota</taxon>
        <taxon>Metamonada</taxon>
        <taxon>Parabasalia</taxon>
        <taxon>Tritrichomonadida</taxon>
        <taxon>Tritrichomonadidae</taxon>
        <taxon>Tritrichomonas</taxon>
    </lineage>
</organism>
<feature type="region of interest" description="Disordered" evidence="1">
    <location>
        <begin position="416"/>
        <end position="439"/>
    </location>
</feature>
<evidence type="ECO:0000256" key="1">
    <source>
        <dbReference type="SAM" id="MobiDB-lite"/>
    </source>
</evidence>
<evidence type="ECO:0000313" key="3">
    <source>
        <dbReference type="Proteomes" id="UP001470230"/>
    </source>
</evidence>
<feature type="compositionally biased region" description="Basic and acidic residues" evidence="1">
    <location>
        <begin position="467"/>
        <end position="480"/>
    </location>
</feature>
<dbReference type="Proteomes" id="UP001470230">
    <property type="component" value="Unassembled WGS sequence"/>
</dbReference>
<protein>
    <submittedName>
        <fullName evidence="2">Uncharacterized protein</fullName>
    </submittedName>
</protein>
<evidence type="ECO:0000313" key="2">
    <source>
        <dbReference type="EMBL" id="KAK8836418.1"/>
    </source>
</evidence>
<reference evidence="2 3" key="1">
    <citation type="submission" date="2024-04" db="EMBL/GenBank/DDBJ databases">
        <title>Tritrichomonas musculus Genome.</title>
        <authorList>
            <person name="Alves-Ferreira E."/>
            <person name="Grigg M."/>
            <person name="Lorenzi H."/>
            <person name="Galac M."/>
        </authorList>
    </citation>
    <scope>NUCLEOTIDE SEQUENCE [LARGE SCALE GENOMIC DNA]</scope>
    <source>
        <strain evidence="2 3">EAF2021</strain>
    </source>
</reference>
<name>A0ABR2GS10_9EUKA</name>
<gene>
    <name evidence="2" type="ORF">M9Y10_039762</name>
</gene>